<dbReference type="PANTHER" id="PTHR21661">
    <property type="entry name" value="EPOXIDE HYDROLASE 1-RELATED"/>
    <property type="match status" value="1"/>
</dbReference>
<feature type="active site" description="Nucleophile" evidence="3">
    <location>
        <position position="201"/>
    </location>
</feature>
<dbReference type="PIRSF" id="PIRSF001112">
    <property type="entry name" value="Epoxide_hydrolase"/>
    <property type="match status" value="1"/>
</dbReference>
<dbReference type="InterPro" id="IPR029058">
    <property type="entry name" value="AB_hydrolase_fold"/>
</dbReference>
<protein>
    <submittedName>
        <fullName evidence="5">Epoxide hydrolase 1</fullName>
    </submittedName>
</protein>
<reference evidence="5" key="1">
    <citation type="journal article" date="2020" name="Stud. Mycol.">
        <title>101 Dothideomycetes genomes: a test case for predicting lifestyles and emergence of pathogens.</title>
        <authorList>
            <person name="Haridas S."/>
            <person name="Albert R."/>
            <person name="Binder M."/>
            <person name="Bloem J."/>
            <person name="Labutti K."/>
            <person name="Salamov A."/>
            <person name="Andreopoulos B."/>
            <person name="Baker S."/>
            <person name="Barry K."/>
            <person name="Bills G."/>
            <person name="Bluhm B."/>
            <person name="Cannon C."/>
            <person name="Castanera R."/>
            <person name="Culley D."/>
            <person name="Daum C."/>
            <person name="Ezra D."/>
            <person name="Gonzalez J."/>
            <person name="Henrissat B."/>
            <person name="Kuo A."/>
            <person name="Liang C."/>
            <person name="Lipzen A."/>
            <person name="Lutzoni F."/>
            <person name="Magnuson J."/>
            <person name="Mondo S."/>
            <person name="Nolan M."/>
            <person name="Ohm R."/>
            <person name="Pangilinan J."/>
            <person name="Park H.-J."/>
            <person name="Ramirez L."/>
            <person name="Alfaro M."/>
            <person name="Sun H."/>
            <person name="Tritt A."/>
            <person name="Yoshinaga Y."/>
            <person name="Zwiers L.-H."/>
            <person name="Turgeon B."/>
            <person name="Goodwin S."/>
            <person name="Spatafora J."/>
            <person name="Crous P."/>
            <person name="Grigoriev I."/>
        </authorList>
    </citation>
    <scope>NUCLEOTIDE SEQUENCE</scope>
    <source>
        <strain evidence="5">CBS 690.94</strain>
    </source>
</reference>
<evidence type="ECO:0000256" key="2">
    <source>
        <dbReference type="ARBA" id="ARBA00022801"/>
    </source>
</evidence>
<feature type="active site" description="Proton acceptor" evidence="3">
    <location>
        <position position="371"/>
    </location>
</feature>
<comment type="caution">
    <text evidence="5">The sequence shown here is derived from an EMBL/GenBank/DDBJ whole genome shotgun (WGS) entry which is preliminary data.</text>
</comment>
<dbReference type="Gene3D" id="3.40.50.1820">
    <property type="entry name" value="alpha/beta hydrolase"/>
    <property type="match status" value="1"/>
</dbReference>
<dbReference type="GO" id="GO:0097176">
    <property type="term" value="P:epoxide metabolic process"/>
    <property type="evidence" value="ECO:0007669"/>
    <property type="project" value="TreeGrafter"/>
</dbReference>
<name>A0A9P4UGP5_9PLEO</name>
<accession>A0A9P4UGP5</accession>
<evidence type="ECO:0000256" key="3">
    <source>
        <dbReference type="PIRSR" id="PIRSR001112-1"/>
    </source>
</evidence>
<dbReference type="SUPFAM" id="SSF53474">
    <property type="entry name" value="alpha/beta-Hydrolases"/>
    <property type="match status" value="1"/>
</dbReference>
<dbReference type="InterPro" id="IPR016292">
    <property type="entry name" value="Epoxide_hydrolase"/>
</dbReference>
<evidence type="ECO:0000256" key="1">
    <source>
        <dbReference type="ARBA" id="ARBA00010088"/>
    </source>
</evidence>
<keyword evidence="2 5" id="KW-0378">Hydrolase</keyword>
<gene>
    <name evidence="5" type="ORF">P171DRAFT_400718</name>
</gene>
<dbReference type="AlphaFoldDB" id="A0A9P4UGP5"/>
<dbReference type="PANTHER" id="PTHR21661:SF39">
    <property type="entry name" value="HYDROLASE, PUTATIVE (AFU_ORTHOLOGUE AFUA_3G08960)-RELATED"/>
    <property type="match status" value="1"/>
</dbReference>
<organism evidence="5 6">
    <name type="scientific">Karstenula rhodostoma CBS 690.94</name>
    <dbReference type="NCBI Taxonomy" id="1392251"/>
    <lineage>
        <taxon>Eukaryota</taxon>
        <taxon>Fungi</taxon>
        <taxon>Dikarya</taxon>
        <taxon>Ascomycota</taxon>
        <taxon>Pezizomycotina</taxon>
        <taxon>Dothideomycetes</taxon>
        <taxon>Pleosporomycetidae</taxon>
        <taxon>Pleosporales</taxon>
        <taxon>Massarineae</taxon>
        <taxon>Didymosphaeriaceae</taxon>
        <taxon>Karstenula</taxon>
    </lineage>
</organism>
<evidence type="ECO:0000259" key="4">
    <source>
        <dbReference type="Pfam" id="PF06441"/>
    </source>
</evidence>
<keyword evidence="6" id="KW-1185">Reference proteome</keyword>
<dbReference type="OrthoDB" id="7130006at2759"/>
<feature type="active site" description="Proton donor" evidence="3">
    <location>
        <position position="324"/>
    </location>
</feature>
<evidence type="ECO:0000313" key="5">
    <source>
        <dbReference type="EMBL" id="KAF2451309.1"/>
    </source>
</evidence>
<evidence type="ECO:0000313" key="6">
    <source>
        <dbReference type="Proteomes" id="UP000799764"/>
    </source>
</evidence>
<proteinExistence type="inferred from homology"/>
<comment type="similarity">
    <text evidence="1">Belongs to the peptidase S33 family.</text>
</comment>
<dbReference type="Proteomes" id="UP000799764">
    <property type="component" value="Unassembled WGS sequence"/>
</dbReference>
<dbReference type="InterPro" id="IPR010497">
    <property type="entry name" value="Epoxide_hydro_N"/>
</dbReference>
<dbReference type="Pfam" id="PF06441">
    <property type="entry name" value="EHN"/>
    <property type="match status" value="1"/>
</dbReference>
<sequence>MANYTTLPPTAAHDKIQPFKIDISERKVQDLKTLLRLSPVVQETYENGRQRRDEGHEFGVTREWVVNAKRVWEEEFDWRAHEAHLNTFPQYTALVTDDDNTTYTIHFAALFSRRSDAVPLARLSGWPCSPFETLPLLALLREKYTPDTLPYHVVLPSQPGWPFSSPPPTHRNWTYADSARVLHKLMSGVLGFARYAVSGGDIGAGIGRHMAVAYEGVRAFHTNHNQMPRPEGAVDSELEAGEAEGVQRGEAFMATGTAYGRVAGTRPGTLGAVLAASPLGLLAWVGEKYEAWADKRTPVALGHVLEAVSLYWFTGAAATSLYPYREDYLDLYVGKPMGYSYFPWEMVPCPRSWAERSGRLVWFRRHDVGGHFPSLERGEALLGDLEDFLGEVWK</sequence>
<dbReference type="EMBL" id="MU001492">
    <property type="protein sequence ID" value="KAF2451309.1"/>
    <property type="molecule type" value="Genomic_DNA"/>
</dbReference>
<feature type="domain" description="Epoxide hydrolase N-terminal" evidence="4">
    <location>
        <begin position="16"/>
        <end position="132"/>
    </location>
</feature>
<dbReference type="GO" id="GO:0004301">
    <property type="term" value="F:epoxide hydrolase activity"/>
    <property type="evidence" value="ECO:0007669"/>
    <property type="project" value="TreeGrafter"/>
</dbReference>